<dbReference type="Proteomes" id="UP000242447">
    <property type="component" value="Chromosome"/>
</dbReference>
<sequence length="318" mass="31390">MGGRVMGFMAGAVTGTVAAVAVVGAGALVSPLRLPPLQMAQGVEGPAVPAAAAAPQAPTFAVGPVESAAPQLDLPDSIAATPVQAEALPQPDLPPTQNVAVPAPLPVGNPVAGLPALAPSTRPIEAYAVPFVPVVGRALSIVMIDDGMMAGGPQAVAALPVPVTIAIDPSRSDAAAKMAAYRAAGVEVVALLRLQGAGPTSVFAVQHALPQAVAVMDLAQAGAASLWPVDGAVNALAEAGLGLITSQAIEGADVPRAVISGEIATDATSPVTLAREIAALSESETDTVILTRLRPVVIAALRTGTLPGPFVPVSAVLR</sequence>
<keyword evidence="2" id="KW-1185">Reference proteome</keyword>
<gene>
    <name evidence="1" type="ORF">BVG79_00867</name>
</gene>
<dbReference type="STRING" id="92947.BVG79_00867"/>
<organism evidence="1 2">
    <name type="scientific">Ketogulonicigenium robustum</name>
    <dbReference type="NCBI Taxonomy" id="92947"/>
    <lineage>
        <taxon>Bacteria</taxon>
        <taxon>Pseudomonadati</taxon>
        <taxon>Pseudomonadota</taxon>
        <taxon>Alphaproteobacteria</taxon>
        <taxon>Rhodobacterales</taxon>
        <taxon>Roseobacteraceae</taxon>
        <taxon>Ketogulonicigenium</taxon>
    </lineage>
</organism>
<evidence type="ECO:0000313" key="2">
    <source>
        <dbReference type="Proteomes" id="UP000242447"/>
    </source>
</evidence>
<dbReference type="InterPro" id="IPR011330">
    <property type="entry name" value="Glyco_hydro/deAcase_b/a-brl"/>
</dbReference>
<dbReference type="GO" id="GO:0005975">
    <property type="term" value="P:carbohydrate metabolic process"/>
    <property type="evidence" value="ECO:0007669"/>
    <property type="project" value="InterPro"/>
</dbReference>
<dbReference type="RefSeq" id="WP_085785802.1">
    <property type="nucleotide sequence ID" value="NZ_CP019937.1"/>
</dbReference>
<reference evidence="1 2" key="1">
    <citation type="submission" date="2017-02" db="EMBL/GenBank/DDBJ databases">
        <title>Ketogulonicigenium robustum SPU B003 Genome sequencing and assembly.</title>
        <authorList>
            <person name="Li Y."/>
            <person name="Liu L."/>
            <person name="Wang C."/>
            <person name="Zhang M."/>
            <person name="Zhang T."/>
            <person name="Zhang Y."/>
        </authorList>
    </citation>
    <scope>NUCLEOTIDE SEQUENCE [LARGE SCALE GENOMIC DNA]</scope>
    <source>
        <strain evidence="1 2">SPU_B003</strain>
    </source>
</reference>
<dbReference type="KEGG" id="kro:BVG79_00867"/>
<dbReference type="EMBL" id="CP019937">
    <property type="protein sequence ID" value="ARO14219.1"/>
    <property type="molecule type" value="Genomic_DNA"/>
</dbReference>
<accession>A0A1W6NYF9</accession>
<dbReference type="SUPFAM" id="SSF88713">
    <property type="entry name" value="Glycoside hydrolase/deacetylase"/>
    <property type="match status" value="1"/>
</dbReference>
<name>A0A1W6NYF9_9RHOB</name>
<dbReference type="Gene3D" id="3.20.20.370">
    <property type="entry name" value="Glycoside hydrolase/deacetylase"/>
    <property type="match status" value="1"/>
</dbReference>
<proteinExistence type="predicted"/>
<protein>
    <submittedName>
        <fullName evidence="1">Divergent polysaccharide deacetylase family</fullName>
    </submittedName>
</protein>
<evidence type="ECO:0000313" key="1">
    <source>
        <dbReference type="EMBL" id="ARO14219.1"/>
    </source>
</evidence>
<dbReference type="AlphaFoldDB" id="A0A1W6NYF9"/>